<accession>A0A9R1VPP8</accession>
<dbReference type="InterPro" id="IPR002487">
    <property type="entry name" value="TF_Kbox"/>
</dbReference>
<dbReference type="EMBL" id="NBSK02000004">
    <property type="protein sequence ID" value="KAJ0210226.1"/>
    <property type="molecule type" value="Genomic_DNA"/>
</dbReference>
<gene>
    <name evidence="2" type="ORF">LSAT_V11C400195410</name>
</gene>
<dbReference type="AlphaFoldDB" id="A0A9R1VPP8"/>
<dbReference type="GO" id="GO:0003700">
    <property type="term" value="F:DNA-binding transcription factor activity"/>
    <property type="evidence" value="ECO:0007669"/>
    <property type="project" value="InterPro"/>
</dbReference>
<feature type="domain" description="K-box" evidence="1">
    <location>
        <begin position="44"/>
        <end position="84"/>
    </location>
</feature>
<proteinExistence type="predicted"/>
<comment type="caution">
    <text evidence="2">The sequence shown here is derived from an EMBL/GenBank/DDBJ whole genome shotgun (WGS) entry which is preliminary data.</text>
</comment>
<evidence type="ECO:0000313" key="3">
    <source>
        <dbReference type="Proteomes" id="UP000235145"/>
    </source>
</evidence>
<reference evidence="2 3" key="1">
    <citation type="journal article" date="2017" name="Nat. Commun.">
        <title>Genome assembly with in vitro proximity ligation data and whole-genome triplication in lettuce.</title>
        <authorList>
            <person name="Reyes-Chin-Wo S."/>
            <person name="Wang Z."/>
            <person name="Yang X."/>
            <person name="Kozik A."/>
            <person name="Arikit S."/>
            <person name="Song C."/>
            <person name="Xia L."/>
            <person name="Froenicke L."/>
            <person name="Lavelle D.O."/>
            <person name="Truco M.J."/>
            <person name="Xia R."/>
            <person name="Zhu S."/>
            <person name="Xu C."/>
            <person name="Xu H."/>
            <person name="Xu X."/>
            <person name="Cox K."/>
            <person name="Korf I."/>
            <person name="Meyers B.C."/>
            <person name="Michelmore R.W."/>
        </authorList>
    </citation>
    <scope>NUCLEOTIDE SEQUENCE [LARGE SCALE GENOMIC DNA]</scope>
    <source>
        <strain evidence="3">cv. Salinas</strain>
        <tissue evidence="2">Seedlings</tissue>
    </source>
</reference>
<organism evidence="2 3">
    <name type="scientific">Lactuca sativa</name>
    <name type="common">Garden lettuce</name>
    <dbReference type="NCBI Taxonomy" id="4236"/>
    <lineage>
        <taxon>Eukaryota</taxon>
        <taxon>Viridiplantae</taxon>
        <taxon>Streptophyta</taxon>
        <taxon>Embryophyta</taxon>
        <taxon>Tracheophyta</taxon>
        <taxon>Spermatophyta</taxon>
        <taxon>Magnoliopsida</taxon>
        <taxon>eudicotyledons</taxon>
        <taxon>Gunneridae</taxon>
        <taxon>Pentapetalae</taxon>
        <taxon>asterids</taxon>
        <taxon>campanulids</taxon>
        <taxon>Asterales</taxon>
        <taxon>Asteraceae</taxon>
        <taxon>Cichorioideae</taxon>
        <taxon>Cichorieae</taxon>
        <taxon>Lactucinae</taxon>
        <taxon>Lactuca</taxon>
    </lineage>
</organism>
<name>A0A9R1VPP8_LACSA</name>
<keyword evidence="3" id="KW-1185">Reference proteome</keyword>
<sequence>MAMDQKVDEVIKNGREQVSNGGSWNSAKDIALLNALKVFPKDSALRKHLGEGLGSSTIDELQKLEQQLERSVSIIYAQKVDFYHKKE</sequence>
<dbReference type="Pfam" id="PF01486">
    <property type="entry name" value="K-box"/>
    <property type="match status" value="1"/>
</dbReference>
<evidence type="ECO:0000259" key="1">
    <source>
        <dbReference type="Pfam" id="PF01486"/>
    </source>
</evidence>
<protein>
    <recommendedName>
        <fullName evidence="1">K-box domain-containing protein</fullName>
    </recommendedName>
</protein>
<dbReference type="Proteomes" id="UP000235145">
    <property type="component" value="Unassembled WGS sequence"/>
</dbReference>
<dbReference type="GO" id="GO:0005634">
    <property type="term" value="C:nucleus"/>
    <property type="evidence" value="ECO:0007669"/>
    <property type="project" value="InterPro"/>
</dbReference>
<evidence type="ECO:0000313" key="2">
    <source>
        <dbReference type="EMBL" id="KAJ0210226.1"/>
    </source>
</evidence>